<dbReference type="Proteomes" id="UP000324222">
    <property type="component" value="Unassembled WGS sequence"/>
</dbReference>
<keyword evidence="2" id="KW-1185">Reference proteome</keyword>
<proteinExistence type="predicted"/>
<organism evidence="1 2">
    <name type="scientific">Portunus trituberculatus</name>
    <name type="common">Swimming crab</name>
    <name type="synonym">Neptunus trituberculatus</name>
    <dbReference type="NCBI Taxonomy" id="210409"/>
    <lineage>
        <taxon>Eukaryota</taxon>
        <taxon>Metazoa</taxon>
        <taxon>Ecdysozoa</taxon>
        <taxon>Arthropoda</taxon>
        <taxon>Crustacea</taxon>
        <taxon>Multicrustacea</taxon>
        <taxon>Malacostraca</taxon>
        <taxon>Eumalacostraca</taxon>
        <taxon>Eucarida</taxon>
        <taxon>Decapoda</taxon>
        <taxon>Pleocyemata</taxon>
        <taxon>Brachyura</taxon>
        <taxon>Eubrachyura</taxon>
        <taxon>Portunoidea</taxon>
        <taxon>Portunidae</taxon>
        <taxon>Portuninae</taxon>
        <taxon>Portunus</taxon>
    </lineage>
</organism>
<accession>A0A5B7FK79</accession>
<gene>
    <name evidence="1" type="ORF">E2C01_039086</name>
</gene>
<comment type="caution">
    <text evidence="1">The sequence shown here is derived from an EMBL/GenBank/DDBJ whole genome shotgun (WGS) entry which is preliminary data.</text>
</comment>
<name>A0A5B7FK79_PORTR</name>
<evidence type="ECO:0000313" key="2">
    <source>
        <dbReference type="Proteomes" id="UP000324222"/>
    </source>
</evidence>
<sequence>MVGILWDLEKDAFTVWINILRRPETRRGLLSRISSIRPTGDSCPKHYKSQYPVLEQMQKRVQVGRTSGRRKQDLMEKLVG</sequence>
<protein>
    <submittedName>
        <fullName evidence="1">Uncharacterized protein</fullName>
    </submittedName>
</protein>
<dbReference type="AlphaFoldDB" id="A0A5B7FK79"/>
<evidence type="ECO:0000313" key="1">
    <source>
        <dbReference type="EMBL" id="MPC45388.1"/>
    </source>
</evidence>
<dbReference type="EMBL" id="VSRR010006704">
    <property type="protein sequence ID" value="MPC45388.1"/>
    <property type="molecule type" value="Genomic_DNA"/>
</dbReference>
<reference evidence="1 2" key="1">
    <citation type="submission" date="2019-05" db="EMBL/GenBank/DDBJ databases">
        <title>Another draft genome of Portunus trituberculatus and its Hox gene families provides insights of decapod evolution.</title>
        <authorList>
            <person name="Jeong J.-H."/>
            <person name="Song I."/>
            <person name="Kim S."/>
            <person name="Choi T."/>
            <person name="Kim D."/>
            <person name="Ryu S."/>
            <person name="Kim W."/>
        </authorList>
    </citation>
    <scope>NUCLEOTIDE SEQUENCE [LARGE SCALE GENOMIC DNA]</scope>
    <source>
        <tissue evidence="1">Muscle</tissue>
    </source>
</reference>